<dbReference type="STRING" id="1586287.BBK82_14055"/>
<accession>A0A1B2HH35</accession>
<dbReference type="PANTHER" id="PTHR34129">
    <property type="entry name" value="BLR1139 PROTEIN"/>
    <property type="match status" value="1"/>
</dbReference>
<proteinExistence type="predicted"/>
<protein>
    <recommendedName>
        <fullName evidence="3">Glutathione S-transferase</fullName>
    </recommendedName>
</protein>
<keyword evidence="2" id="KW-1185">Reference proteome</keyword>
<dbReference type="Proteomes" id="UP000093053">
    <property type="component" value="Chromosome"/>
</dbReference>
<gene>
    <name evidence="1" type="ORF">BBK82_14055</name>
</gene>
<sequence>MLLHIISTADWAAARSAGSIAPAAGEEFVHCSDRGVVHVTAGKFFPGRDGLLLLVVDPELLDVPVRWEAVPDSPLWFPHVYGPIPAAAVVQVHDFPCSPDGSFVLPEAVAVL</sequence>
<dbReference type="PANTHER" id="PTHR34129:SF1">
    <property type="entry name" value="DUF952 DOMAIN-CONTAINING PROTEIN"/>
    <property type="match status" value="1"/>
</dbReference>
<dbReference type="AlphaFoldDB" id="A0A1B2HH35"/>
<evidence type="ECO:0000313" key="1">
    <source>
        <dbReference type="EMBL" id="ANZ37025.1"/>
    </source>
</evidence>
<dbReference type="KEGG" id="led:BBK82_14055"/>
<dbReference type="Pfam" id="PF06108">
    <property type="entry name" value="DUF952"/>
    <property type="match status" value="1"/>
</dbReference>
<dbReference type="RefSeq" id="WP_065915423.1">
    <property type="nucleotide sequence ID" value="NZ_CP016793.1"/>
</dbReference>
<dbReference type="EMBL" id="CP016793">
    <property type="protein sequence ID" value="ANZ37025.1"/>
    <property type="molecule type" value="Genomic_DNA"/>
</dbReference>
<dbReference type="Gene3D" id="3.20.170.20">
    <property type="entry name" value="Protein of unknown function DUF952"/>
    <property type="match status" value="1"/>
</dbReference>
<reference evidence="1 2" key="1">
    <citation type="submission" date="2016-07" db="EMBL/GenBank/DDBJ databases">
        <title>Complete genome sequence of the Lentzea guizhouensis DHS C013.</title>
        <authorList>
            <person name="Cao C."/>
        </authorList>
    </citation>
    <scope>NUCLEOTIDE SEQUENCE [LARGE SCALE GENOMIC DNA]</scope>
    <source>
        <strain evidence="1 2">DHS C013</strain>
    </source>
</reference>
<evidence type="ECO:0000313" key="2">
    <source>
        <dbReference type="Proteomes" id="UP000093053"/>
    </source>
</evidence>
<dbReference type="OrthoDB" id="5638018at2"/>
<organism evidence="1 2">
    <name type="scientific">Lentzea guizhouensis</name>
    <dbReference type="NCBI Taxonomy" id="1586287"/>
    <lineage>
        <taxon>Bacteria</taxon>
        <taxon>Bacillati</taxon>
        <taxon>Actinomycetota</taxon>
        <taxon>Actinomycetes</taxon>
        <taxon>Pseudonocardiales</taxon>
        <taxon>Pseudonocardiaceae</taxon>
        <taxon>Lentzea</taxon>
    </lineage>
</organism>
<dbReference type="SUPFAM" id="SSF56399">
    <property type="entry name" value="ADP-ribosylation"/>
    <property type="match status" value="1"/>
</dbReference>
<dbReference type="InterPro" id="IPR009297">
    <property type="entry name" value="DUF952"/>
</dbReference>
<name>A0A1B2HH35_9PSEU</name>
<evidence type="ECO:0008006" key="3">
    <source>
        <dbReference type="Google" id="ProtNLM"/>
    </source>
</evidence>